<evidence type="ECO:0000313" key="4">
    <source>
        <dbReference type="EMBL" id="MFB9885535.1"/>
    </source>
</evidence>
<dbReference type="SMART" id="SM00267">
    <property type="entry name" value="GGDEF"/>
    <property type="match status" value="1"/>
</dbReference>
<organism evidence="4 5">
    <name type="scientific">Balneatrix alpica</name>
    <dbReference type="NCBI Taxonomy" id="75684"/>
    <lineage>
        <taxon>Bacteria</taxon>
        <taxon>Pseudomonadati</taxon>
        <taxon>Pseudomonadota</taxon>
        <taxon>Gammaproteobacteria</taxon>
        <taxon>Oceanospirillales</taxon>
        <taxon>Balneatrichaceae</taxon>
        <taxon>Balneatrix</taxon>
    </lineage>
</organism>
<dbReference type="GO" id="GO:0052621">
    <property type="term" value="F:diguanylate cyclase activity"/>
    <property type="evidence" value="ECO:0007669"/>
    <property type="project" value="UniProtKB-EC"/>
</dbReference>
<dbReference type="InterPro" id="IPR043128">
    <property type="entry name" value="Rev_trsase/Diguanyl_cyclase"/>
</dbReference>
<comment type="caution">
    <text evidence="4">The sequence shown here is derived from an EMBL/GenBank/DDBJ whole genome shotgun (WGS) entry which is preliminary data.</text>
</comment>
<dbReference type="EMBL" id="JBHLZN010000001">
    <property type="protein sequence ID" value="MFB9885535.1"/>
    <property type="molecule type" value="Genomic_DNA"/>
</dbReference>
<dbReference type="SUPFAM" id="SSF55073">
    <property type="entry name" value="Nucleotide cyclase"/>
    <property type="match status" value="1"/>
</dbReference>
<dbReference type="PANTHER" id="PTHR45138:SF9">
    <property type="entry name" value="DIGUANYLATE CYCLASE DGCM-RELATED"/>
    <property type="match status" value="1"/>
</dbReference>
<dbReference type="Gene3D" id="3.30.70.270">
    <property type="match status" value="1"/>
</dbReference>
<dbReference type="RefSeq" id="WP_027313628.1">
    <property type="nucleotide sequence ID" value="NZ_JBHLZN010000001.1"/>
</dbReference>
<dbReference type="InterPro" id="IPR035965">
    <property type="entry name" value="PAS-like_dom_sf"/>
</dbReference>
<protein>
    <recommendedName>
        <fullName evidence="1">diguanylate cyclase</fullName>
        <ecNumber evidence="1">2.7.7.65</ecNumber>
    </recommendedName>
</protein>
<dbReference type="InterPro" id="IPR029787">
    <property type="entry name" value="Nucleotide_cyclase"/>
</dbReference>
<keyword evidence="4" id="KW-0548">Nucleotidyltransferase</keyword>
<dbReference type="NCBIfam" id="TIGR00254">
    <property type="entry name" value="GGDEF"/>
    <property type="match status" value="1"/>
</dbReference>
<feature type="domain" description="GGDEF" evidence="3">
    <location>
        <begin position="183"/>
        <end position="314"/>
    </location>
</feature>
<keyword evidence="4" id="KW-0808">Transferase</keyword>
<name>A0ABV5Z8F5_9GAMM</name>
<dbReference type="Pfam" id="PF00990">
    <property type="entry name" value="GGDEF"/>
    <property type="match status" value="1"/>
</dbReference>
<reference evidence="4 5" key="1">
    <citation type="submission" date="2024-09" db="EMBL/GenBank/DDBJ databases">
        <authorList>
            <person name="Sun Q."/>
            <person name="Mori K."/>
        </authorList>
    </citation>
    <scope>NUCLEOTIDE SEQUENCE [LARGE SCALE GENOMIC DNA]</scope>
    <source>
        <strain evidence="4 5">ATCC 51285</strain>
    </source>
</reference>
<accession>A0ABV5Z8F5</accession>
<proteinExistence type="predicted"/>
<dbReference type="Gene3D" id="3.30.450.20">
    <property type="entry name" value="PAS domain"/>
    <property type="match status" value="1"/>
</dbReference>
<dbReference type="EC" id="2.7.7.65" evidence="1"/>
<sequence length="314" mass="36374">MSENFKEFHWMVNMLQTLDVGLVVIDADKKVQLWNGFMENHSGMKPDVVRDKDITTLYPEMPVDWLDRQLNMVFTLGNKAFSTWEQRPYLFPFRTYQPITGRAEFMYQNITIIPLTGLDGRTDHACIMVYDESEAALNRNDLKQANAELAWLSQTDPLTRLFNRGYWEDRLVHEFQRFKRTEQPVSLIMFDIDHFKKVNDTYGHPAGDEVIRHVSRILKSCIRTTDIAGRYGGEEFGVILINTDAAGAAYFAERLRKQVEKNPAVHEGTSIPFTISLGAAQACLEMHDYQNWLDRTDKALYQSKHNGRNQLTQL</sequence>
<evidence type="ECO:0000256" key="1">
    <source>
        <dbReference type="ARBA" id="ARBA00012528"/>
    </source>
</evidence>
<dbReference type="Proteomes" id="UP001589628">
    <property type="component" value="Unassembled WGS sequence"/>
</dbReference>
<evidence type="ECO:0000313" key="5">
    <source>
        <dbReference type="Proteomes" id="UP001589628"/>
    </source>
</evidence>
<dbReference type="InterPro" id="IPR050469">
    <property type="entry name" value="Diguanylate_Cyclase"/>
</dbReference>
<dbReference type="InterPro" id="IPR013767">
    <property type="entry name" value="PAS_fold"/>
</dbReference>
<dbReference type="Pfam" id="PF00989">
    <property type="entry name" value="PAS"/>
    <property type="match status" value="1"/>
</dbReference>
<gene>
    <name evidence="4" type="ORF">ACFFLH_03825</name>
</gene>
<dbReference type="CDD" id="cd01949">
    <property type="entry name" value="GGDEF"/>
    <property type="match status" value="1"/>
</dbReference>
<comment type="catalytic activity">
    <reaction evidence="2">
        <text>2 GTP = 3',3'-c-di-GMP + 2 diphosphate</text>
        <dbReference type="Rhea" id="RHEA:24898"/>
        <dbReference type="ChEBI" id="CHEBI:33019"/>
        <dbReference type="ChEBI" id="CHEBI:37565"/>
        <dbReference type="ChEBI" id="CHEBI:58805"/>
        <dbReference type="EC" id="2.7.7.65"/>
    </reaction>
</comment>
<keyword evidence="5" id="KW-1185">Reference proteome</keyword>
<evidence type="ECO:0000256" key="2">
    <source>
        <dbReference type="ARBA" id="ARBA00034247"/>
    </source>
</evidence>
<dbReference type="SUPFAM" id="SSF55785">
    <property type="entry name" value="PYP-like sensor domain (PAS domain)"/>
    <property type="match status" value="1"/>
</dbReference>
<evidence type="ECO:0000259" key="3">
    <source>
        <dbReference type="PROSITE" id="PS50887"/>
    </source>
</evidence>
<dbReference type="InterPro" id="IPR000160">
    <property type="entry name" value="GGDEF_dom"/>
</dbReference>
<dbReference type="PROSITE" id="PS50887">
    <property type="entry name" value="GGDEF"/>
    <property type="match status" value="1"/>
</dbReference>
<dbReference type="PANTHER" id="PTHR45138">
    <property type="entry name" value="REGULATORY COMPONENTS OF SENSORY TRANSDUCTION SYSTEM"/>
    <property type="match status" value="1"/>
</dbReference>